<reference evidence="8 9" key="1">
    <citation type="submission" date="2018-08" db="EMBL/GenBank/DDBJ databases">
        <title>Draft genome of the lignicolous fungus Coniochaeta pulveracea.</title>
        <authorList>
            <person name="Borstlap C.J."/>
            <person name="De Witt R.N."/>
            <person name="Botha A."/>
            <person name="Volschenk H."/>
        </authorList>
    </citation>
    <scope>NUCLEOTIDE SEQUENCE [LARGE SCALE GENOMIC DNA]</scope>
    <source>
        <strain evidence="8 9">CAB683</strain>
    </source>
</reference>
<organism evidence="8 9">
    <name type="scientific">Coniochaeta pulveracea</name>
    <dbReference type="NCBI Taxonomy" id="177199"/>
    <lineage>
        <taxon>Eukaryota</taxon>
        <taxon>Fungi</taxon>
        <taxon>Dikarya</taxon>
        <taxon>Ascomycota</taxon>
        <taxon>Pezizomycotina</taxon>
        <taxon>Sordariomycetes</taxon>
        <taxon>Sordariomycetidae</taxon>
        <taxon>Coniochaetales</taxon>
        <taxon>Coniochaetaceae</taxon>
        <taxon>Coniochaeta</taxon>
    </lineage>
</organism>
<evidence type="ECO:0000256" key="3">
    <source>
        <dbReference type="ARBA" id="ARBA00022840"/>
    </source>
</evidence>
<evidence type="ECO:0000313" key="9">
    <source>
        <dbReference type="Proteomes" id="UP000275385"/>
    </source>
</evidence>
<feature type="region of interest" description="Disordered" evidence="5">
    <location>
        <begin position="628"/>
        <end position="687"/>
    </location>
</feature>
<dbReference type="SMART" id="SM00220">
    <property type="entry name" value="S_TKc"/>
    <property type="match status" value="1"/>
</dbReference>
<dbReference type="SMART" id="SM00240">
    <property type="entry name" value="FHA"/>
    <property type="match status" value="1"/>
</dbReference>
<dbReference type="SUPFAM" id="SSF49879">
    <property type="entry name" value="SMAD/FHA domain"/>
    <property type="match status" value="1"/>
</dbReference>
<dbReference type="CDD" id="cd05117">
    <property type="entry name" value="STKc_CAMK"/>
    <property type="match status" value="1"/>
</dbReference>
<dbReference type="Gene3D" id="1.10.510.10">
    <property type="entry name" value="Transferase(Phosphotransferase) domain 1"/>
    <property type="match status" value="1"/>
</dbReference>
<dbReference type="AlphaFoldDB" id="A0A420Y4F0"/>
<dbReference type="SUPFAM" id="SSF56112">
    <property type="entry name" value="Protein kinase-like (PK-like)"/>
    <property type="match status" value="1"/>
</dbReference>
<dbReference type="STRING" id="177199.A0A420Y4F0"/>
<comment type="similarity">
    <text evidence="1">Belongs to the protein kinase superfamily. CAMK Ser/Thr protein kinase family. CHEK2 subfamily.</text>
</comment>
<dbReference type="InterPro" id="IPR011009">
    <property type="entry name" value="Kinase-like_dom_sf"/>
</dbReference>
<protein>
    <submittedName>
        <fullName evidence="8">Uncharacterized protein</fullName>
    </submittedName>
</protein>
<feature type="compositionally biased region" description="Basic and acidic residues" evidence="5">
    <location>
        <begin position="1"/>
        <end position="24"/>
    </location>
</feature>
<dbReference type="InterPro" id="IPR008271">
    <property type="entry name" value="Ser/Thr_kinase_AS"/>
</dbReference>
<dbReference type="InterPro" id="IPR000253">
    <property type="entry name" value="FHA_dom"/>
</dbReference>
<evidence type="ECO:0000259" key="7">
    <source>
        <dbReference type="PROSITE" id="PS50011"/>
    </source>
</evidence>
<feature type="domain" description="FHA" evidence="6">
    <location>
        <begin position="209"/>
        <end position="261"/>
    </location>
</feature>
<dbReference type="InterPro" id="IPR000719">
    <property type="entry name" value="Prot_kinase_dom"/>
</dbReference>
<dbReference type="PROSITE" id="PS50011">
    <property type="entry name" value="PROTEIN_KINASE_DOM"/>
    <property type="match status" value="1"/>
</dbReference>
<evidence type="ECO:0000256" key="2">
    <source>
        <dbReference type="ARBA" id="ARBA00022741"/>
    </source>
</evidence>
<dbReference type="FunFam" id="1.10.510.10:FF:001380">
    <property type="entry name" value="Checkpoint kinase 2-like protein"/>
    <property type="match status" value="1"/>
</dbReference>
<feature type="region of interest" description="Disordered" evidence="5">
    <location>
        <begin position="179"/>
        <end position="203"/>
    </location>
</feature>
<dbReference type="GO" id="GO:0004672">
    <property type="term" value="F:protein kinase activity"/>
    <property type="evidence" value="ECO:0007669"/>
    <property type="project" value="InterPro"/>
</dbReference>
<dbReference type="Pfam" id="PF00069">
    <property type="entry name" value="Pkinase"/>
    <property type="match status" value="1"/>
</dbReference>
<evidence type="ECO:0000256" key="4">
    <source>
        <dbReference type="PROSITE-ProRule" id="PRU10141"/>
    </source>
</evidence>
<feature type="compositionally biased region" description="Basic and acidic residues" evidence="5">
    <location>
        <begin position="674"/>
        <end position="687"/>
    </location>
</feature>
<comment type="caution">
    <text evidence="8">The sequence shown here is derived from an EMBL/GenBank/DDBJ whole genome shotgun (WGS) entry which is preliminary data.</text>
</comment>
<dbReference type="EMBL" id="QVQW01000051">
    <property type="protein sequence ID" value="RKU42764.1"/>
    <property type="molecule type" value="Genomic_DNA"/>
</dbReference>
<evidence type="ECO:0000256" key="1">
    <source>
        <dbReference type="ARBA" id="ARBA00005575"/>
    </source>
</evidence>
<feature type="region of interest" description="Disordered" evidence="5">
    <location>
        <begin position="1"/>
        <end position="99"/>
    </location>
</feature>
<keyword evidence="9" id="KW-1185">Reference proteome</keyword>
<dbReference type="Proteomes" id="UP000275385">
    <property type="component" value="Unassembled WGS sequence"/>
</dbReference>
<dbReference type="PROSITE" id="PS00108">
    <property type="entry name" value="PROTEIN_KINASE_ST"/>
    <property type="match status" value="1"/>
</dbReference>
<dbReference type="Gene3D" id="2.60.200.20">
    <property type="match status" value="1"/>
</dbReference>
<feature type="compositionally biased region" description="Basic and acidic residues" evidence="5">
    <location>
        <begin position="186"/>
        <end position="203"/>
    </location>
</feature>
<evidence type="ECO:0000256" key="5">
    <source>
        <dbReference type="SAM" id="MobiDB-lite"/>
    </source>
</evidence>
<proteinExistence type="inferred from homology"/>
<dbReference type="InterPro" id="IPR017441">
    <property type="entry name" value="Protein_kinase_ATP_BS"/>
</dbReference>
<dbReference type="GO" id="GO:0005524">
    <property type="term" value="F:ATP binding"/>
    <property type="evidence" value="ECO:0007669"/>
    <property type="project" value="UniProtKB-UniRule"/>
</dbReference>
<dbReference type="Pfam" id="PF00498">
    <property type="entry name" value="FHA"/>
    <property type="match status" value="1"/>
</dbReference>
<name>A0A420Y4F0_9PEZI</name>
<evidence type="ECO:0000259" key="6">
    <source>
        <dbReference type="PROSITE" id="PS50006"/>
    </source>
</evidence>
<evidence type="ECO:0000313" key="8">
    <source>
        <dbReference type="EMBL" id="RKU42764.1"/>
    </source>
</evidence>
<sequence length="687" mass="76877">MAPKTEGSHKRTRGSPDREADSFKKPRRSSRISQKVDGVDQSQPHQKTPISNRHNLPSPVTGDLSNETTTGDFKEATATPPDGRPGQTITHHRNGEDGYSQVNPFSSPPGDTQAFSQFTIAEQNATLSDEVEDEVKEGVFGYLFPLDTKYGGPCVVLRNRAACPSGDTTNQAIDAAPVPTTKKQGRKDPMAQEEKYEETKERGLPSGGYLIGRHPECDIVIDDPMVSNRHCLLFSENKESDTVVVLEDLSSNGTFVNEAIVGRNQRRELKEHDEIAVLDKARFIFRYPRSRKTNRFLQEYTCLEKLGKGHFAEVYLCVEKSTGQRYAVKIFSKTPGLEEKSKNEGLEQEIGVLKSVSHPNVLCLKDTFNEHNAVYLVLELAPEGELFNYIVMKQKLSEDESRKLFKQLFQGVKYLHDRNIVHRDIKPENILVVDKNLHVKLADFGLAKIIGEESFTTTLCGTPSYVAPEILADGRHRKYTKAVDIWSLGVVLYICLCGFPPFSDELYSREFPYTLTQQIKSGRFDYPSPYWDSVGDPALDLIDSMLVVDPEKRFNIDQCLSHPWMTQGEQNPNDSTNGLVSGVSGLTVERRGVRRERTLLASINEVQVANRIALGKGQADLKIYAKNPKQAKGRGKELRPADHRNPEEFIQMGGKGDQELFGNDDGSIYPETDISAKPKGKAEAKVR</sequence>
<keyword evidence="3 4" id="KW-0067">ATP-binding</keyword>
<keyword evidence="2 4" id="KW-0547">Nucleotide-binding</keyword>
<gene>
    <name evidence="8" type="ORF">DL546_000550</name>
</gene>
<dbReference type="PROSITE" id="PS00107">
    <property type="entry name" value="PROTEIN_KINASE_ATP"/>
    <property type="match status" value="1"/>
</dbReference>
<feature type="binding site" evidence="4">
    <location>
        <position position="329"/>
    </location>
    <ligand>
        <name>ATP</name>
        <dbReference type="ChEBI" id="CHEBI:30616"/>
    </ligand>
</feature>
<feature type="compositionally biased region" description="Basic and acidic residues" evidence="5">
    <location>
        <begin position="634"/>
        <end position="647"/>
    </location>
</feature>
<dbReference type="OrthoDB" id="407410at2759"/>
<feature type="domain" description="Protein kinase" evidence="7">
    <location>
        <begin position="300"/>
        <end position="565"/>
    </location>
</feature>
<dbReference type="InterPro" id="IPR008984">
    <property type="entry name" value="SMAD_FHA_dom_sf"/>
</dbReference>
<feature type="compositionally biased region" description="Polar residues" evidence="5">
    <location>
        <begin position="40"/>
        <end position="55"/>
    </location>
</feature>
<dbReference type="FunFam" id="3.30.200.20:FF:000841">
    <property type="entry name" value="Checkpoint kinase 2-like protein"/>
    <property type="match status" value="1"/>
</dbReference>
<dbReference type="PANTHER" id="PTHR24347">
    <property type="entry name" value="SERINE/THREONINE-PROTEIN KINASE"/>
    <property type="match status" value="1"/>
</dbReference>
<accession>A0A420Y4F0</accession>
<dbReference type="PROSITE" id="PS50006">
    <property type="entry name" value="FHA_DOMAIN"/>
    <property type="match status" value="1"/>
</dbReference>